<proteinExistence type="predicted"/>
<dbReference type="EMBL" id="LR797515">
    <property type="protein sequence ID" value="CAB4222169.1"/>
    <property type="molecule type" value="Genomic_DNA"/>
</dbReference>
<evidence type="ECO:0000313" key="1">
    <source>
        <dbReference type="EMBL" id="CAB4173893.1"/>
    </source>
</evidence>
<name>A0A6J5T3I3_9CAUD</name>
<protein>
    <submittedName>
        <fullName evidence="3">Uncharacterized protein</fullName>
    </submittedName>
</protein>
<gene>
    <name evidence="2" type="ORF">UFOVP1256_3</name>
    <name evidence="3" type="ORF">UFOVP1643_25</name>
    <name evidence="1" type="ORF">UFOVP974_15</name>
</gene>
<sequence length="165" mass="17171">MAAGATYEPIATTTLTSGTTYSFTSIPSTYTDLILVINGTAAAGGPAELRMQFNSDTATNYSYTRILGSGSVVSSSRGTSTTYIIAGQVSTTDPAVTLCNIQNYANTTTNKTIISNYGNYNPTNNNTGAVVGLWRSTAAINRIDLTVNVAFAATSYLTLYGIAAA</sequence>
<reference evidence="3" key="1">
    <citation type="submission" date="2020-05" db="EMBL/GenBank/DDBJ databases">
        <authorList>
            <person name="Chiriac C."/>
            <person name="Salcher M."/>
            <person name="Ghai R."/>
            <person name="Kavagutti S V."/>
        </authorList>
    </citation>
    <scope>NUCLEOTIDE SEQUENCE</scope>
</reference>
<organism evidence="3">
    <name type="scientific">uncultured Caudovirales phage</name>
    <dbReference type="NCBI Taxonomy" id="2100421"/>
    <lineage>
        <taxon>Viruses</taxon>
        <taxon>Duplodnaviria</taxon>
        <taxon>Heunggongvirae</taxon>
        <taxon>Uroviricota</taxon>
        <taxon>Caudoviricetes</taxon>
        <taxon>Peduoviridae</taxon>
        <taxon>Maltschvirus</taxon>
        <taxon>Maltschvirus maltsch</taxon>
    </lineage>
</organism>
<evidence type="ECO:0000313" key="2">
    <source>
        <dbReference type="EMBL" id="CAB4194024.1"/>
    </source>
</evidence>
<dbReference type="EMBL" id="LR797202">
    <property type="protein sequence ID" value="CAB4194024.1"/>
    <property type="molecule type" value="Genomic_DNA"/>
</dbReference>
<accession>A0A6J5T3I3</accession>
<evidence type="ECO:0000313" key="3">
    <source>
        <dbReference type="EMBL" id="CAB4222169.1"/>
    </source>
</evidence>
<dbReference type="EMBL" id="LR796922">
    <property type="protein sequence ID" value="CAB4173893.1"/>
    <property type="molecule type" value="Genomic_DNA"/>
</dbReference>